<keyword evidence="3" id="KW-1185">Reference proteome</keyword>
<evidence type="ECO:0000256" key="1">
    <source>
        <dbReference type="SAM" id="SignalP"/>
    </source>
</evidence>
<accession>A0A1G7MP01</accession>
<reference evidence="3" key="1">
    <citation type="submission" date="2016-10" db="EMBL/GenBank/DDBJ databases">
        <authorList>
            <person name="Varghese N."/>
            <person name="Submissions S."/>
        </authorList>
    </citation>
    <scope>NUCLEOTIDE SEQUENCE [LARGE SCALE GENOMIC DNA]</scope>
    <source>
        <strain evidence="3">GAS232</strain>
    </source>
</reference>
<proteinExistence type="predicted"/>
<evidence type="ECO:0000313" key="2">
    <source>
        <dbReference type="EMBL" id="SDF63411.1"/>
    </source>
</evidence>
<sequence length="162" mass="17791">MRFASTALLILLAAPLLHAQGRGGDDDHKPVNDTATIHYTCAVDGVQIVSDSDSGQHYTDTSPKVKYILPIEGARARGEWNEVERLAQMSMVAAPKCYRPYFSHAQYLMHQCKLPEAKVALEDFLQKAEHAPGYEQYVTVAKSAMETIDSGRDPTGCTAPPK</sequence>
<dbReference type="RefSeq" id="WP_083345737.1">
    <property type="nucleotide sequence ID" value="NZ_LT629690.1"/>
</dbReference>
<organism evidence="2 3">
    <name type="scientific">Terriglobus roseus</name>
    <dbReference type="NCBI Taxonomy" id="392734"/>
    <lineage>
        <taxon>Bacteria</taxon>
        <taxon>Pseudomonadati</taxon>
        <taxon>Acidobacteriota</taxon>
        <taxon>Terriglobia</taxon>
        <taxon>Terriglobales</taxon>
        <taxon>Acidobacteriaceae</taxon>
        <taxon>Terriglobus</taxon>
    </lineage>
</organism>
<dbReference type="Proteomes" id="UP000182427">
    <property type="component" value="Chromosome I"/>
</dbReference>
<dbReference type="AlphaFoldDB" id="A0A1G7MP01"/>
<feature type="chain" id="PRO_5009241974" evidence="1">
    <location>
        <begin position="20"/>
        <end position="162"/>
    </location>
</feature>
<dbReference type="EMBL" id="LT629690">
    <property type="protein sequence ID" value="SDF63411.1"/>
    <property type="molecule type" value="Genomic_DNA"/>
</dbReference>
<evidence type="ECO:0000313" key="3">
    <source>
        <dbReference type="Proteomes" id="UP000182427"/>
    </source>
</evidence>
<name>A0A1G7MP01_9BACT</name>
<protein>
    <submittedName>
        <fullName evidence="2">Uncharacterized protein</fullName>
    </submittedName>
</protein>
<feature type="signal peptide" evidence="1">
    <location>
        <begin position="1"/>
        <end position="19"/>
    </location>
</feature>
<gene>
    <name evidence="2" type="ORF">SAMN05444167_2862</name>
</gene>
<dbReference type="OrthoDB" id="116127at2"/>
<keyword evidence="1" id="KW-0732">Signal</keyword>